<dbReference type="InterPro" id="IPR003439">
    <property type="entry name" value="ABC_transporter-like_ATP-bd"/>
</dbReference>
<evidence type="ECO:0000256" key="5">
    <source>
        <dbReference type="SAM" id="MobiDB-lite"/>
    </source>
</evidence>
<dbReference type="Gene3D" id="3.40.50.300">
    <property type="entry name" value="P-loop containing nucleotide triphosphate hydrolases"/>
    <property type="match status" value="2"/>
</dbReference>
<name>A0A516X3H8_9ACTN</name>
<dbReference type="RefSeq" id="WP_143908502.1">
    <property type="nucleotide sequence ID" value="NZ_CP041765.1"/>
</dbReference>
<dbReference type="InterPro" id="IPR050107">
    <property type="entry name" value="ABC_carbohydrate_import_ATPase"/>
</dbReference>
<dbReference type="Proteomes" id="UP000317344">
    <property type="component" value="Chromosome"/>
</dbReference>
<evidence type="ECO:0000259" key="6">
    <source>
        <dbReference type="PROSITE" id="PS50893"/>
    </source>
</evidence>
<dbReference type="EMBL" id="CP041765">
    <property type="protein sequence ID" value="QDQ97626.1"/>
    <property type="molecule type" value="Genomic_DNA"/>
</dbReference>
<dbReference type="PANTHER" id="PTHR43790:SF9">
    <property type="entry name" value="GALACTOFURANOSE TRANSPORTER ATP-BINDING PROTEIN YTFR"/>
    <property type="match status" value="1"/>
</dbReference>
<dbReference type="PANTHER" id="PTHR43790">
    <property type="entry name" value="CARBOHYDRATE TRANSPORT ATP-BINDING PROTEIN MG119-RELATED"/>
    <property type="match status" value="1"/>
</dbReference>
<evidence type="ECO:0000313" key="8">
    <source>
        <dbReference type="Proteomes" id="UP000317344"/>
    </source>
</evidence>
<keyword evidence="8" id="KW-1185">Reference proteome</keyword>
<keyword evidence="3" id="KW-0547">Nucleotide-binding</keyword>
<feature type="region of interest" description="Disordered" evidence="5">
    <location>
        <begin position="1"/>
        <end position="39"/>
    </location>
</feature>
<dbReference type="CDD" id="cd03215">
    <property type="entry name" value="ABC_Carb_Monos_II"/>
    <property type="match status" value="1"/>
</dbReference>
<feature type="compositionally biased region" description="Basic and acidic residues" evidence="5">
    <location>
        <begin position="16"/>
        <end position="32"/>
    </location>
</feature>
<proteinExistence type="predicted"/>
<dbReference type="InterPro" id="IPR027417">
    <property type="entry name" value="P-loop_NTPase"/>
</dbReference>
<evidence type="ECO:0000256" key="1">
    <source>
        <dbReference type="ARBA" id="ARBA00022448"/>
    </source>
</evidence>
<dbReference type="GO" id="GO:0016887">
    <property type="term" value="F:ATP hydrolysis activity"/>
    <property type="evidence" value="ECO:0007669"/>
    <property type="project" value="InterPro"/>
</dbReference>
<keyword evidence="2" id="KW-0677">Repeat</keyword>
<dbReference type="InterPro" id="IPR017871">
    <property type="entry name" value="ABC_transporter-like_CS"/>
</dbReference>
<keyword evidence="4 7" id="KW-0067">ATP-binding</keyword>
<dbReference type="Pfam" id="PF00005">
    <property type="entry name" value="ABC_tran"/>
    <property type="match status" value="2"/>
</dbReference>
<reference evidence="7 8" key="1">
    <citation type="submission" date="2019-07" db="EMBL/GenBank/DDBJ databases">
        <title>Tomitella cavernea sp. nov., an actinomycete isolated from soil.</title>
        <authorList>
            <person name="Cheng J."/>
        </authorList>
    </citation>
    <scope>NUCLEOTIDE SEQUENCE [LARGE SCALE GENOMIC DNA]</scope>
    <source>
        <strain evidence="7 8">HY188</strain>
    </source>
</reference>
<reference evidence="7 8" key="2">
    <citation type="submission" date="2019-07" db="EMBL/GenBank/DDBJ databases">
        <authorList>
            <person name="Huang Y."/>
        </authorList>
    </citation>
    <scope>NUCLEOTIDE SEQUENCE [LARGE SCALE GENOMIC DNA]</scope>
    <source>
        <strain evidence="7 8">HY188</strain>
    </source>
</reference>
<dbReference type="KEGG" id="toy:FO059_10200"/>
<organism evidence="7 8">
    <name type="scientific">Tomitella fengzijianii</name>
    <dbReference type="NCBI Taxonomy" id="2597660"/>
    <lineage>
        <taxon>Bacteria</taxon>
        <taxon>Bacillati</taxon>
        <taxon>Actinomycetota</taxon>
        <taxon>Actinomycetes</taxon>
        <taxon>Mycobacteriales</taxon>
        <taxon>Tomitella</taxon>
    </lineage>
</organism>
<keyword evidence="1" id="KW-0813">Transport</keyword>
<dbReference type="PROSITE" id="PS50893">
    <property type="entry name" value="ABC_TRANSPORTER_2"/>
    <property type="match status" value="2"/>
</dbReference>
<evidence type="ECO:0000256" key="3">
    <source>
        <dbReference type="ARBA" id="ARBA00022741"/>
    </source>
</evidence>
<gene>
    <name evidence="7" type="ORF">FO059_10200</name>
</gene>
<dbReference type="GO" id="GO:0005524">
    <property type="term" value="F:ATP binding"/>
    <property type="evidence" value="ECO:0007669"/>
    <property type="project" value="UniProtKB-KW"/>
</dbReference>
<dbReference type="OrthoDB" id="7757085at2"/>
<dbReference type="SUPFAM" id="SSF52540">
    <property type="entry name" value="P-loop containing nucleoside triphosphate hydrolases"/>
    <property type="match status" value="2"/>
</dbReference>
<feature type="compositionally biased region" description="Pro residues" evidence="5">
    <location>
        <begin position="1"/>
        <end position="12"/>
    </location>
</feature>
<protein>
    <submittedName>
        <fullName evidence="7">Sugar ABC transporter ATP-binding protein</fullName>
    </submittedName>
</protein>
<dbReference type="PROSITE" id="PS00211">
    <property type="entry name" value="ABC_TRANSPORTER_1"/>
    <property type="match status" value="1"/>
</dbReference>
<evidence type="ECO:0000256" key="4">
    <source>
        <dbReference type="ARBA" id="ARBA00022840"/>
    </source>
</evidence>
<sequence length="458" mass="48531">MPGRSPPCPPPRSWRRRDAGPDRGEVRVDGRPVRLRGPGDAEALGISTIHQEMSLVPQLTVAENIFLGRQPRRLGIIDVRTMHRRARELLDEAGLAIDADATVSDLGVAQRQLVEIAKALSIDTRVLVMDEPTAVLSAGEVDALFAIVEDLRARGVGVVFISHLLDEVARIGDRVTVLRDGGKVGEVPADTGVAELVRLMVGRTIDQQYPPRENPVGGPVLRVAGLSSAGRFEGVELEVRAGEVVGIGGLVGSGRTEVARAVFSADHYDEGSVSVAGVPVRGGDVVAAYRAGIALVPEDRAGQGLVLGASVQENLCLATLAERTRMGLVDRRGQRGQAIASVRRMGIKVHSMVQPAMTLSGGNQQKIVIGKWLMARPRVLILDEPSRGIDVGARAEIYSLIGELAAQGAAILVISSDLPELLGLSDRVLVMADGRIRGELSGADATQERVMALAVTEG</sequence>
<dbReference type="AlphaFoldDB" id="A0A516X3H8"/>
<feature type="domain" description="ABC transporter" evidence="6">
    <location>
        <begin position="3"/>
        <end position="205"/>
    </location>
</feature>
<feature type="domain" description="ABC transporter" evidence="6">
    <location>
        <begin position="216"/>
        <end position="458"/>
    </location>
</feature>
<accession>A0A516X3H8</accession>
<evidence type="ECO:0000313" key="7">
    <source>
        <dbReference type="EMBL" id="QDQ97626.1"/>
    </source>
</evidence>
<evidence type="ECO:0000256" key="2">
    <source>
        <dbReference type="ARBA" id="ARBA00022737"/>
    </source>
</evidence>